<dbReference type="SUPFAM" id="SSF55658">
    <property type="entry name" value="L9 N-domain-like"/>
    <property type="match status" value="1"/>
</dbReference>
<keyword evidence="4" id="KW-1185">Reference proteome</keyword>
<dbReference type="EMBL" id="JANVFO010000013">
    <property type="protein sequence ID" value="KAJ3734623.1"/>
    <property type="molecule type" value="Genomic_DNA"/>
</dbReference>
<dbReference type="InterPro" id="IPR037056">
    <property type="entry name" value="RNase_H1_N_sf"/>
</dbReference>
<dbReference type="InterPro" id="IPR009027">
    <property type="entry name" value="Ribosomal_bL9/RNase_H1_N"/>
</dbReference>
<proteinExistence type="predicted"/>
<dbReference type="Proteomes" id="UP001176059">
    <property type="component" value="Unassembled WGS sequence"/>
</dbReference>
<feature type="compositionally biased region" description="Polar residues" evidence="1">
    <location>
        <begin position="163"/>
        <end position="178"/>
    </location>
</feature>
<feature type="compositionally biased region" description="Low complexity" evidence="1">
    <location>
        <begin position="13"/>
        <end position="24"/>
    </location>
</feature>
<evidence type="ECO:0000313" key="4">
    <source>
        <dbReference type="Proteomes" id="UP001176059"/>
    </source>
</evidence>
<protein>
    <recommendedName>
        <fullName evidence="2">Ribonuclease H1 N-terminal domain-containing protein</fullName>
    </recommendedName>
</protein>
<evidence type="ECO:0000256" key="1">
    <source>
        <dbReference type="SAM" id="MobiDB-lite"/>
    </source>
</evidence>
<dbReference type="AlphaFoldDB" id="A0AA38JPJ5"/>
<feature type="region of interest" description="Disordered" evidence="1">
    <location>
        <begin position="122"/>
        <end position="187"/>
    </location>
</feature>
<evidence type="ECO:0000259" key="2">
    <source>
        <dbReference type="Pfam" id="PF01693"/>
    </source>
</evidence>
<name>A0AA38JPJ5_9AGAR</name>
<organism evidence="3 4">
    <name type="scientific">Lentinula guzmanii</name>
    <dbReference type="NCBI Taxonomy" id="2804957"/>
    <lineage>
        <taxon>Eukaryota</taxon>
        <taxon>Fungi</taxon>
        <taxon>Dikarya</taxon>
        <taxon>Basidiomycota</taxon>
        <taxon>Agaricomycotina</taxon>
        <taxon>Agaricomycetes</taxon>
        <taxon>Agaricomycetidae</taxon>
        <taxon>Agaricales</taxon>
        <taxon>Marasmiineae</taxon>
        <taxon>Omphalotaceae</taxon>
        <taxon>Lentinula</taxon>
    </lineage>
</organism>
<evidence type="ECO:0000313" key="3">
    <source>
        <dbReference type="EMBL" id="KAJ3734623.1"/>
    </source>
</evidence>
<reference evidence="3" key="2">
    <citation type="journal article" date="2023" name="Proc. Natl. Acad. Sci. U.S.A.">
        <title>A global phylogenomic analysis of the shiitake genus Lentinula.</title>
        <authorList>
            <person name="Sierra-Patev S."/>
            <person name="Min B."/>
            <person name="Naranjo-Ortiz M."/>
            <person name="Looney B."/>
            <person name="Konkel Z."/>
            <person name="Slot J.C."/>
            <person name="Sakamoto Y."/>
            <person name="Steenwyk J.L."/>
            <person name="Rokas A."/>
            <person name="Carro J."/>
            <person name="Camarero S."/>
            <person name="Ferreira P."/>
            <person name="Molpeceres G."/>
            <person name="Ruiz-Duenas F.J."/>
            <person name="Serrano A."/>
            <person name="Henrissat B."/>
            <person name="Drula E."/>
            <person name="Hughes K.W."/>
            <person name="Mata J.L."/>
            <person name="Ishikawa N.K."/>
            <person name="Vargas-Isla R."/>
            <person name="Ushijima S."/>
            <person name="Smith C.A."/>
            <person name="Donoghue J."/>
            <person name="Ahrendt S."/>
            <person name="Andreopoulos W."/>
            <person name="He G."/>
            <person name="LaButti K."/>
            <person name="Lipzen A."/>
            <person name="Ng V."/>
            <person name="Riley R."/>
            <person name="Sandor L."/>
            <person name="Barry K."/>
            <person name="Martinez A.T."/>
            <person name="Xiao Y."/>
            <person name="Gibbons J.G."/>
            <person name="Terashima K."/>
            <person name="Grigoriev I.V."/>
            <person name="Hibbett D."/>
        </authorList>
    </citation>
    <scope>NUCLEOTIDE SEQUENCE</scope>
    <source>
        <strain evidence="3">ET3784</strain>
    </source>
</reference>
<comment type="caution">
    <text evidence="3">The sequence shown here is derived from an EMBL/GenBank/DDBJ whole genome shotgun (WGS) entry which is preliminary data.</text>
</comment>
<dbReference type="InterPro" id="IPR011320">
    <property type="entry name" value="RNase_H1_N"/>
</dbReference>
<feature type="region of interest" description="Disordered" evidence="1">
    <location>
        <begin position="1"/>
        <end position="24"/>
    </location>
</feature>
<dbReference type="Gene3D" id="3.40.970.10">
    <property type="entry name" value="Ribonuclease H1, N-terminal domain"/>
    <property type="match status" value="1"/>
</dbReference>
<sequence>MYSDDGNSDRALSPSTVSSISSVDASMTEEFRNWSMATMPTCRPSLYESSDPLFDQGQCGKYPFYNVYVGDSPGCYKDWADASGRVTNVKGSRHKGYKSWAKALQGWQQNCRAYHHHPPGFVDGTLYSPSRRPEGPPPITPPPSHHNVQHFEVRVSAPPTPQTPMNRTTTESEPSINRTPAELRPPMGRTVNRRCWAIHSPDFIGVVSSTEQAQNILDEAGAQAKHVTLRLVNNLSVAEEWLRLIAS</sequence>
<feature type="compositionally biased region" description="Pro residues" evidence="1">
    <location>
        <begin position="135"/>
        <end position="144"/>
    </location>
</feature>
<dbReference type="Pfam" id="PF01693">
    <property type="entry name" value="Cauli_VI"/>
    <property type="match status" value="1"/>
</dbReference>
<accession>A0AA38JPJ5</accession>
<feature type="domain" description="Ribonuclease H1 N-terminal" evidence="2">
    <location>
        <begin position="63"/>
        <end position="104"/>
    </location>
</feature>
<reference evidence="3" key="1">
    <citation type="submission" date="2022-08" db="EMBL/GenBank/DDBJ databases">
        <authorList>
            <consortium name="DOE Joint Genome Institute"/>
            <person name="Min B."/>
            <person name="Sierra-Patev S."/>
            <person name="Naranjo-Ortiz M."/>
            <person name="Looney B."/>
            <person name="Konkel Z."/>
            <person name="Slot J.C."/>
            <person name="Sakamoto Y."/>
            <person name="Steenwyk J.L."/>
            <person name="Rokas A."/>
            <person name="Carro J."/>
            <person name="Camarero S."/>
            <person name="Ferreira P."/>
            <person name="Molpeceres G."/>
            <person name="Ruiz-duenas F.J."/>
            <person name="Serrano A."/>
            <person name="Henrissat B."/>
            <person name="Drula E."/>
            <person name="Hughes K.W."/>
            <person name="Mata J.L."/>
            <person name="Ishikawa N.K."/>
            <person name="Vargas-Isla R."/>
            <person name="Ushijima S."/>
            <person name="Smith C.A."/>
            <person name="Ahrendt S."/>
            <person name="Andreopoulos W."/>
            <person name="He G."/>
            <person name="LaButti K."/>
            <person name="Lipzen A."/>
            <person name="Ng V."/>
            <person name="Riley R."/>
            <person name="Sandor L."/>
            <person name="Barry K."/>
            <person name="Martinez A.T."/>
            <person name="Xiao Y."/>
            <person name="Gibbons J.G."/>
            <person name="Terashima K."/>
            <person name="Hibbett D.S."/>
            <person name="Grigoriev I.V."/>
        </authorList>
    </citation>
    <scope>NUCLEOTIDE SEQUENCE</scope>
    <source>
        <strain evidence="3">ET3784</strain>
    </source>
</reference>
<gene>
    <name evidence="3" type="ORF">DFJ43DRAFT_1152294</name>
</gene>